<accession>A0A1D8AGJ1</accession>
<protein>
    <recommendedName>
        <fullName evidence="3">DUF2971 domain-containing protein</fullName>
    </recommendedName>
</protein>
<geneLocation type="plasmid" evidence="1 2">
    <name>pSA3</name>
</geneLocation>
<evidence type="ECO:0008006" key="3">
    <source>
        <dbReference type="Google" id="ProtNLM"/>
    </source>
</evidence>
<keyword evidence="1" id="KW-0614">Plasmid</keyword>
<gene>
    <name evidence="1" type="ORF">BES08_30665</name>
</gene>
<evidence type="ECO:0000313" key="1">
    <source>
        <dbReference type="EMBL" id="AOR81223.1"/>
    </source>
</evidence>
<dbReference type="OrthoDB" id="9795560at2"/>
<dbReference type="Proteomes" id="UP000094626">
    <property type="component" value="Plasmid pSA3"/>
</dbReference>
<proteinExistence type="predicted"/>
<dbReference type="AlphaFoldDB" id="A0A1D8AGJ1"/>
<keyword evidence="2" id="KW-1185">Reference proteome</keyword>
<dbReference type="EMBL" id="CP017078">
    <property type="protein sequence ID" value="AOR81223.1"/>
    <property type="molecule type" value="Genomic_DNA"/>
</dbReference>
<reference evidence="2" key="1">
    <citation type="journal article" date="2017" name="J. Biotechnol.">
        <title>Complete genome sequence of Novosphingobium resinovorum SA1, a versatile xenobiotic-degrading bacterium capable of utilizing sulfanilic acid.</title>
        <authorList>
            <person name="Hegedus B."/>
            <person name="Kos P.B."/>
            <person name="Balint B."/>
            <person name="Maroti G."/>
            <person name="Gan H.M."/>
            <person name="Perei K."/>
            <person name="Rakhely G."/>
        </authorList>
    </citation>
    <scope>NUCLEOTIDE SEQUENCE [LARGE SCALE GENOMIC DNA]</scope>
    <source>
        <strain evidence="2">SA1</strain>
    </source>
</reference>
<organism evidence="1 2">
    <name type="scientific">Novosphingobium resinovorum</name>
    <dbReference type="NCBI Taxonomy" id="158500"/>
    <lineage>
        <taxon>Bacteria</taxon>
        <taxon>Pseudomonadati</taxon>
        <taxon>Pseudomonadota</taxon>
        <taxon>Alphaproteobacteria</taxon>
        <taxon>Sphingomonadales</taxon>
        <taxon>Sphingomonadaceae</taxon>
        <taxon>Novosphingobium</taxon>
    </lineage>
</organism>
<evidence type="ECO:0000313" key="2">
    <source>
        <dbReference type="Proteomes" id="UP000094626"/>
    </source>
</evidence>
<dbReference type="RefSeq" id="WP_069710356.1">
    <property type="nucleotide sequence ID" value="NZ_CP017078.1"/>
</dbReference>
<dbReference type="KEGG" id="nre:BES08_30665"/>
<sequence length="327" mass="37197">MAGEPHSIKIIDTEICSARLKAEHPELFHYTDRGGFEPIVKTNTLWATHFRHLNDDLEIATLKPQLQETMSAVLGREVKKQNSGTRNQYYHAGGAAPMARDFVKSLYASTFERDDPQFAVDAYTTSFSTHAADTPYERENGLESQWKFYAHDGFCLVFDTDKLGDLLGGEFDRLDFTHLNLEDVRYLRDGARLPDYFDFIEPALQVVAEQIFRRFQKQEMGTIEFLRCATLLKRSKFRAEREFRIVAIPGAPGYQEQSARKYPDVFVKRSIAAIEDAPKRHITLFAGAEAKLPIKRVIVGPSERQAENAEFAQSIVGCEVVLSKPRP</sequence>
<name>A0A1D8AGJ1_9SPHN</name>